<dbReference type="Pfam" id="PF13561">
    <property type="entry name" value="adh_short_C2"/>
    <property type="match status" value="1"/>
</dbReference>
<dbReference type="PRINTS" id="PR00080">
    <property type="entry name" value="SDRFAMILY"/>
</dbReference>
<dbReference type="EMBL" id="QYRN01000009">
    <property type="protein sequence ID" value="RIX98707.1"/>
    <property type="molecule type" value="Genomic_DNA"/>
</dbReference>
<dbReference type="GO" id="GO:0016491">
    <property type="term" value="F:oxidoreductase activity"/>
    <property type="evidence" value="ECO:0007669"/>
    <property type="project" value="UniProtKB-KW"/>
</dbReference>
<dbReference type="PANTHER" id="PTHR43639:SF1">
    <property type="entry name" value="SHORT-CHAIN DEHYDROGENASE_REDUCTASE FAMILY PROTEIN"/>
    <property type="match status" value="1"/>
</dbReference>
<name>A0A3A1WPX9_9HYPH</name>
<evidence type="ECO:0000256" key="2">
    <source>
        <dbReference type="ARBA" id="ARBA00023002"/>
    </source>
</evidence>
<dbReference type="InterPro" id="IPR036291">
    <property type="entry name" value="NAD(P)-bd_dom_sf"/>
</dbReference>
<dbReference type="InterPro" id="IPR002347">
    <property type="entry name" value="SDR_fam"/>
</dbReference>
<dbReference type="CDD" id="cd05233">
    <property type="entry name" value="SDR_c"/>
    <property type="match status" value="1"/>
</dbReference>
<dbReference type="Proteomes" id="UP000265750">
    <property type="component" value="Unassembled WGS sequence"/>
</dbReference>
<comment type="caution">
    <text evidence="3">The sequence shown here is derived from an EMBL/GenBank/DDBJ whole genome shotgun (WGS) entry which is preliminary data.</text>
</comment>
<dbReference type="Gene3D" id="3.40.50.720">
    <property type="entry name" value="NAD(P)-binding Rossmann-like Domain"/>
    <property type="match status" value="1"/>
</dbReference>
<dbReference type="RefSeq" id="WP_119541098.1">
    <property type="nucleotide sequence ID" value="NZ_QYRN01000009.1"/>
</dbReference>
<protein>
    <submittedName>
        <fullName evidence="3">SDR family oxidoreductase</fullName>
    </submittedName>
</protein>
<proteinExistence type="inferred from homology"/>
<dbReference type="SUPFAM" id="SSF51735">
    <property type="entry name" value="NAD(P)-binding Rossmann-fold domains"/>
    <property type="match status" value="1"/>
</dbReference>
<dbReference type="FunFam" id="3.40.50.720:FF:000084">
    <property type="entry name" value="Short-chain dehydrogenase reductase"/>
    <property type="match status" value="1"/>
</dbReference>
<keyword evidence="4" id="KW-1185">Reference proteome</keyword>
<reference evidence="4" key="1">
    <citation type="submission" date="2018-09" db="EMBL/GenBank/DDBJ databases">
        <authorList>
            <person name="Tuo L."/>
        </authorList>
    </citation>
    <scope>NUCLEOTIDE SEQUENCE [LARGE SCALE GENOMIC DNA]</scope>
    <source>
        <strain evidence="4">M2BS4Y-1</strain>
    </source>
</reference>
<dbReference type="PANTHER" id="PTHR43639">
    <property type="entry name" value="OXIDOREDUCTASE, SHORT-CHAIN DEHYDROGENASE/REDUCTASE FAMILY (AFU_ORTHOLOGUE AFUA_5G02870)"/>
    <property type="match status" value="1"/>
</dbReference>
<keyword evidence="2" id="KW-0560">Oxidoreductase</keyword>
<evidence type="ECO:0000313" key="4">
    <source>
        <dbReference type="Proteomes" id="UP000265750"/>
    </source>
</evidence>
<evidence type="ECO:0000313" key="3">
    <source>
        <dbReference type="EMBL" id="RIX98707.1"/>
    </source>
</evidence>
<dbReference type="PRINTS" id="PR00081">
    <property type="entry name" value="GDHRDH"/>
</dbReference>
<dbReference type="OrthoDB" id="7568484at2"/>
<evidence type="ECO:0000256" key="1">
    <source>
        <dbReference type="ARBA" id="ARBA00006484"/>
    </source>
</evidence>
<accession>A0A3A1WPX9</accession>
<comment type="similarity">
    <text evidence="1">Belongs to the short-chain dehydrogenases/reductases (SDR) family.</text>
</comment>
<sequence length="266" mass="28015">MKTGLEGKVVLITGAAAGIGEATAEKFAEEGARLALLDIDEGGLATLRDRIRSNGGTAEIVRADLSTDAGVRDGVASVLRAYDGACDVLVNNVGSGAVRDFDSLSDADWDRTMNLNFMSYVRATRAVLPTLRDKGGAIINNASDLARQPEPVPIDYSASKAAVLALTKGLARSEAPRIRVNAVAPGPVWTPFWTKPGGFAETMGQHHKMPPQEAVEHELKLRQLPLARLGEPGEVANVVVFLASDLASFVTGSVWGVDGGSIRSLI</sequence>
<organism evidence="3 4">
    <name type="scientific">Aureimonas flava</name>
    <dbReference type="NCBI Taxonomy" id="2320271"/>
    <lineage>
        <taxon>Bacteria</taxon>
        <taxon>Pseudomonadati</taxon>
        <taxon>Pseudomonadota</taxon>
        <taxon>Alphaproteobacteria</taxon>
        <taxon>Hyphomicrobiales</taxon>
        <taxon>Aurantimonadaceae</taxon>
        <taxon>Aureimonas</taxon>
    </lineage>
</organism>
<dbReference type="AlphaFoldDB" id="A0A3A1WPX9"/>
<gene>
    <name evidence="3" type="ORF">D3218_16080</name>
</gene>